<evidence type="ECO:0000313" key="2">
    <source>
        <dbReference type="Proteomes" id="UP000789570"/>
    </source>
</evidence>
<dbReference type="AlphaFoldDB" id="A0A9N9IZ31"/>
<evidence type="ECO:0000313" key="1">
    <source>
        <dbReference type="EMBL" id="CAG8752456.1"/>
    </source>
</evidence>
<accession>A0A9N9IZ31</accession>
<organism evidence="1 2">
    <name type="scientific">Funneliformis caledonium</name>
    <dbReference type="NCBI Taxonomy" id="1117310"/>
    <lineage>
        <taxon>Eukaryota</taxon>
        <taxon>Fungi</taxon>
        <taxon>Fungi incertae sedis</taxon>
        <taxon>Mucoromycota</taxon>
        <taxon>Glomeromycotina</taxon>
        <taxon>Glomeromycetes</taxon>
        <taxon>Glomerales</taxon>
        <taxon>Glomeraceae</taxon>
        <taxon>Funneliformis</taxon>
    </lineage>
</organism>
<feature type="non-terminal residue" evidence="1">
    <location>
        <position position="1"/>
    </location>
</feature>
<comment type="caution">
    <text evidence="1">The sequence shown here is derived from an EMBL/GenBank/DDBJ whole genome shotgun (WGS) entry which is preliminary data.</text>
</comment>
<keyword evidence="2" id="KW-1185">Reference proteome</keyword>
<reference evidence="1" key="1">
    <citation type="submission" date="2021-06" db="EMBL/GenBank/DDBJ databases">
        <authorList>
            <person name="Kallberg Y."/>
            <person name="Tangrot J."/>
            <person name="Rosling A."/>
        </authorList>
    </citation>
    <scope>NUCLEOTIDE SEQUENCE</scope>
    <source>
        <strain evidence="1">UK204</strain>
    </source>
</reference>
<feature type="non-terminal residue" evidence="1">
    <location>
        <position position="60"/>
    </location>
</feature>
<name>A0A9N9IZ31_9GLOM</name>
<dbReference type="EMBL" id="CAJVPQ010018788">
    <property type="protein sequence ID" value="CAG8752456.1"/>
    <property type="molecule type" value="Genomic_DNA"/>
</dbReference>
<dbReference type="Proteomes" id="UP000789570">
    <property type="component" value="Unassembled WGS sequence"/>
</dbReference>
<protein>
    <submittedName>
        <fullName evidence="1">1806_t:CDS:1</fullName>
    </submittedName>
</protein>
<gene>
    <name evidence="1" type="ORF">FCALED_LOCUS16381</name>
</gene>
<proteinExistence type="predicted"/>
<sequence>ENGVIDDTRMEEIFQEMQPCSSCFPCINRVGNPCSQMETLARYYEREQNVEMAQYIRSLY</sequence>